<dbReference type="GO" id="GO:0008270">
    <property type="term" value="F:zinc ion binding"/>
    <property type="evidence" value="ECO:0007669"/>
    <property type="project" value="InterPro"/>
</dbReference>
<sequence>MQYVGAHINRDKTIVKTMENIKSAGGNALQIFISSPRSTALTDIAKYDSVSREIKEYLTQNNFKLVIHSPYVINVASEFKNGKRTLTIDECYWIKTIINQLEISDLIGSIGVVLHVGKHVKLSYKDGLENMRTFIKYVLNDISNKKLNTKLIIETPAGQGTELLTDLKDFVEFYNSFTKDEQKYLGICLDTAHTWALGYDLNEAYNILFSKSNAKNITLIHLNNSLVEKGARKDRHATILDGMIPNDNMNDFIKNIKKNKTVIILETPSKDYDKEIAHIYNIK</sequence>
<dbReference type="GO" id="GO:0008081">
    <property type="term" value="F:phosphoric diester hydrolase activity"/>
    <property type="evidence" value="ECO:0007669"/>
    <property type="project" value="TreeGrafter"/>
</dbReference>
<dbReference type="InterPro" id="IPR001719">
    <property type="entry name" value="AP_endonuc_2"/>
</dbReference>
<feature type="domain" description="Xylose isomerase-like TIM barrel" evidence="1">
    <location>
        <begin position="19"/>
        <end position="279"/>
    </location>
</feature>
<name>A0A7S9SU68_9VIRU</name>
<gene>
    <name evidence="2" type="ORF">NIOZUU159_00092</name>
</gene>
<reference evidence="2" key="1">
    <citation type="submission" date="2020-08" db="EMBL/GenBank/DDBJ databases">
        <title>Bridging the membrane lipid divide: bacteria of the FCB group superphylum have the potential to synthesize archaeal ether lipids.</title>
        <authorList>
            <person name="Villanueva L."/>
            <person name="von Meijenfeldt F.A.B."/>
            <person name="Westbye A.B."/>
            <person name="Yadav S."/>
            <person name="Hopmans E.C."/>
            <person name="Dutilh B.E."/>
            <person name="Sinninghe Damste J.S."/>
        </authorList>
    </citation>
    <scope>NUCLEOTIDE SEQUENCE</scope>
    <source>
        <strain evidence="2">NIOZ-UU159</strain>
    </source>
</reference>
<dbReference type="NCBIfam" id="TIGR00587">
    <property type="entry name" value="nfo"/>
    <property type="match status" value="1"/>
</dbReference>
<proteinExistence type="predicted"/>
<keyword evidence="2" id="KW-0255">Endonuclease</keyword>
<evidence type="ECO:0000313" key="2">
    <source>
        <dbReference type="EMBL" id="QPI16601.1"/>
    </source>
</evidence>
<dbReference type="GO" id="GO:0003677">
    <property type="term" value="F:DNA binding"/>
    <property type="evidence" value="ECO:0007669"/>
    <property type="project" value="InterPro"/>
</dbReference>
<dbReference type="Pfam" id="PF01261">
    <property type="entry name" value="AP_endonuc_2"/>
    <property type="match status" value="1"/>
</dbReference>
<protein>
    <submittedName>
        <fullName evidence="2">Endonuclease IV</fullName>
    </submittedName>
</protein>
<keyword evidence="2" id="KW-0378">Hydrolase</keyword>
<evidence type="ECO:0000259" key="1">
    <source>
        <dbReference type="Pfam" id="PF01261"/>
    </source>
</evidence>
<accession>A0A7S9SU68</accession>
<dbReference type="PROSITE" id="PS51432">
    <property type="entry name" value="AP_NUCLEASE_F2_4"/>
    <property type="match status" value="1"/>
</dbReference>
<organism evidence="2">
    <name type="scientific">Virus NIOZ-UU159</name>
    <dbReference type="NCBI Taxonomy" id="2763270"/>
    <lineage>
        <taxon>Viruses</taxon>
    </lineage>
</organism>
<dbReference type="GO" id="GO:0003906">
    <property type="term" value="F:DNA-(apurinic or apyrimidinic site) endonuclease activity"/>
    <property type="evidence" value="ECO:0007669"/>
    <property type="project" value="TreeGrafter"/>
</dbReference>
<dbReference type="Gene3D" id="3.20.20.150">
    <property type="entry name" value="Divalent-metal-dependent TIM barrel enzymes"/>
    <property type="match status" value="1"/>
</dbReference>
<dbReference type="InterPro" id="IPR013022">
    <property type="entry name" value="Xyl_isomerase-like_TIM-brl"/>
</dbReference>
<dbReference type="SUPFAM" id="SSF51658">
    <property type="entry name" value="Xylose isomerase-like"/>
    <property type="match status" value="1"/>
</dbReference>
<dbReference type="GO" id="GO:0006284">
    <property type="term" value="P:base-excision repair"/>
    <property type="evidence" value="ECO:0007669"/>
    <property type="project" value="TreeGrafter"/>
</dbReference>
<dbReference type="InterPro" id="IPR036237">
    <property type="entry name" value="Xyl_isomerase-like_sf"/>
</dbReference>
<dbReference type="PANTHER" id="PTHR21445">
    <property type="entry name" value="ENDONUCLEASE IV ENDODEOXYRIBONUCLEASE IV"/>
    <property type="match status" value="1"/>
</dbReference>
<dbReference type="PANTHER" id="PTHR21445:SF0">
    <property type="entry name" value="APURINIC-APYRIMIDINIC ENDONUCLEASE"/>
    <property type="match status" value="1"/>
</dbReference>
<keyword evidence="2" id="KW-0540">Nuclease</keyword>
<dbReference type="EMBL" id="MW030587">
    <property type="protein sequence ID" value="QPI16601.1"/>
    <property type="molecule type" value="Genomic_DNA"/>
</dbReference>
<dbReference type="SMART" id="SM00518">
    <property type="entry name" value="AP2Ec"/>
    <property type="match status" value="1"/>
</dbReference>